<dbReference type="EMBL" id="QTSX02004288">
    <property type="protein sequence ID" value="KAJ9066495.1"/>
    <property type="molecule type" value="Genomic_DNA"/>
</dbReference>
<accession>A0ACC2SW36</accession>
<sequence>MHPVVCLLRYILYNLILSQIITGRWGPAVSTLLLPLPNVNLMPVNLGVFPAVSEAEILITSQCPEFYAKDSLILSQYLKLCWWLIINSMWILVVIPHHLETSSYYPTTSVTGKWTKGENKVELWKTPQT</sequence>
<protein>
    <submittedName>
        <fullName evidence="1">Uncharacterized protein</fullName>
    </submittedName>
</protein>
<dbReference type="Proteomes" id="UP001165960">
    <property type="component" value="Unassembled WGS sequence"/>
</dbReference>
<proteinExistence type="predicted"/>
<comment type="caution">
    <text evidence="1">The sequence shown here is derived from an EMBL/GenBank/DDBJ whole genome shotgun (WGS) entry which is preliminary data.</text>
</comment>
<evidence type="ECO:0000313" key="1">
    <source>
        <dbReference type="EMBL" id="KAJ9066495.1"/>
    </source>
</evidence>
<reference evidence="1" key="1">
    <citation type="submission" date="2022-04" db="EMBL/GenBank/DDBJ databases">
        <title>Genome of the entomopathogenic fungus Entomophthora muscae.</title>
        <authorList>
            <person name="Elya C."/>
            <person name="Lovett B.R."/>
            <person name="Lee E."/>
            <person name="Macias A.M."/>
            <person name="Hajek A.E."/>
            <person name="De Bivort B.L."/>
            <person name="Kasson M.T."/>
            <person name="De Fine Licht H.H."/>
            <person name="Stajich J.E."/>
        </authorList>
    </citation>
    <scope>NUCLEOTIDE SEQUENCE</scope>
    <source>
        <strain evidence="1">Berkeley</strain>
    </source>
</reference>
<gene>
    <name evidence="1" type="ORF">DSO57_1008980</name>
</gene>
<organism evidence="1 2">
    <name type="scientific">Entomophthora muscae</name>
    <dbReference type="NCBI Taxonomy" id="34485"/>
    <lineage>
        <taxon>Eukaryota</taxon>
        <taxon>Fungi</taxon>
        <taxon>Fungi incertae sedis</taxon>
        <taxon>Zoopagomycota</taxon>
        <taxon>Entomophthoromycotina</taxon>
        <taxon>Entomophthoromycetes</taxon>
        <taxon>Entomophthorales</taxon>
        <taxon>Entomophthoraceae</taxon>
        <taxon>Entomophthora</taxon>
    </lineage>
</organism>
<keyword evidence="2" id="KW-1185">Reference proteome</keyword>
<name>A0ACC2SW36_9FUNG</name>
<evidence type="ECO:0000313" key="2">
    <source>
        <dbReference type="Proteomes" id="UP001165960"/>
    </source>
</evidence>